<comment type="caution">
    <text evidence="3">The sequence shown here is derived from an EMBL/GenBank/DDBJ whole genome shotgun (WGS) entry which is preliminary data.</text>
</comment>
<reference evidence="3 4" key="1">
    <citation type="submission" date="2017-09" db="EMBL/GenBank/DDBJ databases">
        <title>Depth-based differentiation of microbial function through sediment-hosted aquifers and enrichment of novel symbionts in the deep terrestrial subsurface.</title>
        <authorList>
            <person name="Probst A.J."/>
            <person name="Ladd B."/>
            <person name="Jarett J.K."/>
            <person name="Geller-Mcgrath D.E."/>
            <person name="Sieber C.M."/>
            <person name="Emerson J.B."/>
            <person name="Anantharaman K."/>
            <person name="Thomas B.C."/>
            <person name="Malmstrom R."/>
            <person name="Stieglmeier M."/>
            <person name="Klingl A."/>
            <person name="Woyke T."/>
            <person name="Ryan C.M."/>
            <person name="Banfield J.F."/>
        </authorList>
    </citation>
    <scope>NUCLEOTIDE SEQUENCE [LARGE SCALE GENOMIC DNA]</scope>
    <source>
        <strain evidence="3">CG23_combo_of_CG06-09_8_20_14_all_54_14</strain>
    </source>
</reference>
<feature type="chain" id="PRO_5013816192" description="DUF5667 domain-containing protein" evidence="2">
    <location>
        <begin position="24"/>
        <end position="293"/>
    </location>
</feature>
<keyword evidence="1" id="KW-0175">Coiled coil</keyword>
<keyword evidence="2" id="KW-0732">Signal</keyword>
<evidence type="ECO:0000313" key="4">
    <source>
        <dbReference type="Proteomes" id="UP000228812"/>
    </source>
</evidence>
<dbReference type="SUPFAM" id="SSF58113">
    <property type="entry name" value="Apolipoprotein A-I"/>
    <property type="match status" value="1"/>
</dbReference>
<evidence type="ECO:0000313" key="3">
    <source>
        <dbReference type="EMBL" id="PIP29800.1"/>
    </source>
</evidence>
<accession>A0A2G9ZB11</accession>
<protein>
    <recommendedName>
        <fullName evidence="5">DUF5667 domain-containing protein</fullName>
    </recommendedName>
</protein>
<evidence type="ECO:0008006" key="5">
    <source>
        <dbReference type="Google" id="ProtNLM"/>
    </source>
</evidence>
<dbReference type="AlphaFoldDB" id="A0A2G9ZB11"/>
<gene>
    <name evidence="3" type="ORF">COX26_02185</name>
</gene>
<evidence type="ECO:0000256" key="2">
    <source>
        <dbReference type="SAM" id="SignalP"/>
    </source>
</evidence>
<proteinExistence type="predicted"/>
<feature type="signal peptide" evidence="2">
    <location>
        <begin position="1"/>
        <end position="23"/>
    </location>
</feature>
<evidence type="ECO:0000256" key="1">
    <source>
        <dbReference type="SAM" id="Coils"/>
    </source>
</evidence>
<feature type="coiled-coil region" evidence="1">
    <location>
        <begin position="31"/>
        <end position="69"/>
    </location>
</feature>
<dbReference type="EMBL" id="PCRZ01000036">
    <property type="protein sequence ID" value="PIP29800.1"/>
    <property type="molecule type" value="Genomic_DNA"/>
</dbReference>
<feature type="coiled-coil region" evidence="1">
    <location>
        <begin position="102"/>
        <end position="151"/>
    </location>
</feature>
<sequence>MNRLVFNVTAGAVAFAVALPVFAATTSTPLRERARDIRSNVQEEVRGIRENLTQRAQEARESLTETFKQEREAIRSEIRTLTATSSIQGVSGLVQTKREEFRKLAEAQREEFKKAVEVKREEAKQLIKTKREELKNQLQVLNDERKAQVVAKIYDSVNALNGRLTAHYLAVLDQIDKVLMNVESRADKAAAAGRDVSAVRLTVTSAEDSIAVARTAVQAQAAKVYSVVVNAPSTVRSDVGVTRQALYTDLSAVKQVLTAARDAVHEAAVVLAQIPRVDEEPVAAPAPTPVSKQ</sequence>
<name>A0A2G9ZB11_9BACT</name>
<dbReference type="Proteomes" id="UP000228812">
    <property type="component" value="Unassembled WGS sequence"/>
</dbReference>
<organism evidence="3 4">
    <name type="scientific">Candidatus Jorgensenbacteria bacterium CG23_combo_of_CG06-09_8_20_14_all_54_14</name>
    <dbReference type="NCBI Taxonomy" id="1974595"/>
    <lineage>
        <taxon>Bacteria</taxon>
        <taxon>Candidatus Joergenseniibacteriota</taxon>
    </lineage>
</organism>